<protein>
    <submittedName>
        <fullName evidence="2">Membrane integrity-associated transporter subunit PqiC</fullName>
    </submittedName>
</protein>
<dbReference type="EMBL" id="JAAMOW010000003">
    <property type="protein sequence ID" value="NGY04688.1"/>
    <property type="molecule type" value="Genomic_DNA"/>
</dbReference>
<dbReference type="AlphaFoldDB" id="A0A6M2BQF9"/>
<gene>
    <name evidence="2" type="ORF">G7Y85_07925</name>
</gene>
<dbReference type="Proteomes" id="UP000472676">
    <property type="component" value="Unassembled WGS sequence"/>
</dbReference>
<dbReference type="InterPro" id="IPR005586">
    <property type="entry name" value="ABC_trans_aux"/>
</dbReference>
<comment type="caution">
    <text evidence="2">The sequence shown here is derived from an EMBL/GenBank/DDBJ whole genome shotgun (WGS) entry which is preliminary data.</text>
</comment>
<accession>A0A6M2BQF9</accession>
<dbReference type="SUPFAM" id="SSF159594">
    <property type="entry name" value="XCC0632-like"/>
    <property type="match status" value="1"/>
</dbReference>
<dbReference type="Pfam" id="PF03886">
    <property type="entry name" value="ABC_trans_aux"/>
    <property type="match status" value="1"/>
</dbReference>
<dbReference type="RefSeq" id="WP_166254478.1">
    <property type="nucleotide sequence ID" value="NZ_JAAMOW010000003.1"/>
</dbReference>
<feature type="domain" description="ABC-type transport auxiliary lipoprotein component" evidence="1">
    <location>
        <begin position="32"/>
        <end position="195"/>
    </location>
</feature>
<evidence type="ECO:0000259" key="1">
    <source>
        <dbReference type="Pfam" id="PF03886"/>
    </source>
</evidence>
<reference evidence="2 3" key="1">
    <citation type="journal article" date="2014" name="Int. J. Syst. Evol. Microbiol.">
        <title>Solimonas terrae sp. nov., isolated from soil.</title>
        <authorList>
            <person name="Kim S.J."/>
            <person name="Moon J.Y."/>
            <person name="Weon H.Y."/>
            <person name="Ahn J.H."/>
            <person name="Chen W.M."/>
            <person name="Kwon S.W."/>
        </authorList>
    </citation>
    <scope>NUCLEOTIDE SEQUENCE [LARGE SCALE GENOMIC DNA]</scope>
    <source>
        <strain evidence="2 3">KIS83-12</strain>
    </source>
</reference>
<keyword evidence="3" id="KW-1185">Reference proteome</keyword>
<evidence type="ECO:0000313" key="3">
    <source>
        <dbReference type="Proteomes" id="UP000472676"/>
    </source>
</evidence>
<evidence type="ECO:0000313" key="2">
    <source>
        <dbReference type="EMBL" id="NGY04688.1"/>
    </source>
</evidence>
<name>A0A6M2BQF9_9GAMM</name>
<proteinExistence type="predicted"/>
<dbReference type="PROSITE" id="PS51257">
    <property type="entry name" value="PROKAR_LIPOPROTEIN"/>
    <property type="match status" value="1"/>
</dbReference>
<dbReference type="Gene3D" id="3.40.50.10610">
    <property type="entry name" value="ABC-type transport auxiliary lipoprotein component"/>
    <property type="match status" value="1"/>
</dbReference>
<sequence>MSPHPKRGRRLWPAVTALLMVAACSDDHTHFYTLLKPDTAAPAVAGEAAFVIDVQPVHVPAQVDQPELVVRQGSGELALVETRQWIAPLKDEVRGALSAALSQRLHTQDVAGVAAPAGLPVYQVMLDVQRFDGWLGHSVDIGAVWTVRASGGGIAPGAANSWTCASRTNTKVGGGYEPLVIGAQQAMAQIADRIATLIVATRQNADPAGIRCPSAS</sequence>
<organism evidence="2 3">
    <name type="scientific">Solimonas terrae</name>
    <dbReference type="NCBI Taxonomy" id="1396819"/>
    <lineage>
        <taxon>Bacteria</taxon>
        <taxon>Pseudomonadati</taxon>
        <taxon>Pseudomonadota</taxon>
        <taxon>Gammaproteobacteria</taxon>
        <taxon>Nevskiales</taxon>
        <taxon>Nevskiaceae</taxon>
        <taxon>Solimonas</taxon>
    </lineage>
</organism>